<evidence type="ECO:0000313" key="1">
    <source>
        <dbReference type="EMBL" id="OBV11958.1"/>
    </source>
</evidence>
<evidence type="ECO:0000313" key="2">
    <source>
        <dbReference type="Proteomes" id="UP000092484"/>
    </source>
</evidence>
<dbReference type="Gene3D" id="3.20.20.150">
    <property type="entry name" value="Divalent-metal-dependent TIM barrel enzymes"/>
    <property type="match status" value="1"/>
</dbReference>
<dbReference type="AlphaFoldDB" id="A0A1A7BHD0"/>
<comment type="caution">
    <text evidence="1">The sequence shown here is derived from an EMBL/GenBank/DDBJ whole genome shotgun (WGS) entry which is preliminary data.</text>
</comment>
<dbReference type="EMBL" id="LZYB01000001">
    <property type="protein sequence ID" value="OBV11958.1"/>
    <property type="molecule type" value="Genomic_DNA"/>
</dbReference>
<dbReference type="SUPFAM" id="SSF51658">
    <property type="entry name" value="Xylose isomerase-like"/>
    <property type="match status" value="1"/>
</dbReference>
<proteinExistence type="predicted"/>
<reference evidence="1 2" key="1">
    <citation type="submission" date="2016-06" db="EMBL/GenBank/DDBJ databases">
        <title>Genome sequence of Porphyrobacter dokdonensis DSW-74.</title>
        <authorList>
            <person name="Kim J.F."/>
            <person name="Song J.Y."/>
        </authorList>
    </citation>
    <scope>NUCLEOTIDE SEQUENCE [LARGE SCALE GENOMIC DNA]</scope>
    <source>
        <strain evidence="1 2">DSW-74</strain>
    </source>
</reference>
<name>A0A1A7BHD0_9SPHN</name>
<organism evidence="1 2">
    <name type="scientific">Erythrobacter dokdonensis DSW-74</name>
    <dbReference type="NCBI Taxonomy" id="1300349"/>
    <lineage>
        <taxon>Bacteria</taxon>
        <taxon>Pseudomonadati</taxon>
        <taxon>Pseudomonadota</taxon>
        <taxon>Alphaproteobacteria</taxon>
        <taxon>Sphingomonadales</taxon>
        <taxon>Erythrobacteraceae</taxon>
        <taxon>Erythrobacter/Porphyrobacter group</taxon>
        <taxon>Erythrobacter</taxon>
    </lineage>
</organism>
<dbReference type="STRING" id="1300349.I603_0089"/>
<dbReference type="NCBIfam" id="NF003818">
    <property type="entry name" value="PRK05409.1"/>
    <property type="match status" value="1"/>
</dbReference>
<dbReference type="PATRIC" id="fig|1300349.4.peg.87"/>
<dbReference type="Pfam" id="PF05114">
    <property type="entry name" value="MbnB_TglH_ChrH"/>
    <property type="match status" value="1"/>
</dbReference>
<dbReference type="PANTHER" id="PTHR42194">
    <property type="entry name" value="UPF0276 PROTEIN HI_1600"/>
    <property type="match status" value="1"/>
</dbReference>
<dbReference type="Proteomes" id="UP000092484">
    <property type="component" value="Unassembled WGS sequence"/>
</dbReference>
<accession>A0A1A7BHD0</accession>
<dbReference type="InterPro" id="IPR007801">
    <property type="entry name" value="MbnB/TglH/ChrH"/>
</dbReference>
<keyword evidence="2" id="KW-1185">Reference proteome</keyword>
<dbReference type="InterPro" id="IPR036237">
    <property type="entry name" value="Xyl_isomerase-like_sf"/>
</dbReference>
<protein>
    <submittedName>
        <fullName evidence="1">DUF692 domain-containing protein</fullName>
    </submittedName>
</protein>
<dbReference type="PANTHER" id="PTHR42194:SF1">
    <property type="entry name" value="UPF0276 PROTEIN HI_1600"/>
    <property type="match status" value="1"/>
</dbReference>
<sequence>MLADTNIPQVSLPPNAGVSLKPQHYAQALEAVSASIVVPDETPHWFEVHPQNYFGAGGPPHRWLTAFAEVAPISFHSVGLSLGSCEGVNLEELEQLVALCDRYAPAMVSDHLSWSGSASNRYPDLLPVPYTAEVLDHFSAQVARVQDRLGRTMLIENPSRYLAFRGDTMHEAEFLHALCARTGCGLLLDINNIEVTATNCGLDADAMIDAIDPALVGEIHLAGHAAEEHALGPLLIDDHGSKVSDETWRLFSRFIERAGPRPVLIEWDTNVPAFDVLMTEAGVAGAIMNRAARRRQALQGRSHALA</sequence>
<gene>
    <name evidence="1" type="ORF">I603_0089</name>
</gene>
<dbReference type="RefSeq" id="WP_068861864.1">
    <property type="nucleotide sequence ID" value="NZ_LZYB01000001.1"/>
</dbReference>